<feature type="chain" id="PRO_5008274466" evidence="2">
    <location>
        <begin position="30"/>
        <end position="653"/>
    </location>
</feature>
<protein>
    <submittedName>
        <fullName evidence="3">Uncharacterized protein</fullName>
    </submittedName>
</protein>
<dbReference type="Gene3D" id="2.60.120.260">
    <property type="entry name" value="Galactose-binding domain-like"/>
    <property type="match status" value="1"/>
</dbReference>
<organism evidence="3 4">
    <name type="scientific">Blastocystis sp. subtype 1 (strain ATCC 50177 / NandII)</name>
    <dbReference type="NCBI Taxonomy" id="478820"/>
    <lineage>
        <taxon>Eukaryota</taxon>
        <taxon>Sar</taxon>
        <taxon>Stramenopiles</taxon>
        <taxon>Bigyra</taxon>
        <taxon>Opalozoa</taxon>
        <taxon>Opalinata</taxon>
        <taxon>Blastocystidae</taxon>
        <taxon>Blastocystis</taxon>
    </lineage>
</organism>
<reference evidence="3 4" key="1">
    <citation type="submission" date="2016-05" db="EMBL/GenBank/DDBJ databases">
        <title>Nuclear genome of Blastocystis sp. subtype 1 NandII.</title>
        <authorList>
            <person name="Gentekaki E."/>
            <person name="Curtis B."/>
            <person name="Stairs C."/>
            <person name="Eme L."/>
            <person name="Herman E."/>
            <person name="Klimes V."/>
            <person name="Arias M.C."/>
            <person name="Elias M."/>
            <person name="Hilliou F."/>
            <person name="Klute M."/>
            <person name="Malik S.-B."/>
            <person name="Pightling A."/>
            <person name="Rachubinski R."/>
            <person name="Salas D."/>
            <person name="Schlacht A."/>
            <person name="Suga H."/>
            <person name="Archibald J."/>
            <person name="Ball S.G."/>
            <person name="Clark G."/>
            <person name="Dacks J."/>
            <person name="Van Der Giezen M."/>
            <person name="Tsaousis A."/>
            <person name="Roger A."/>
        </authorList>
    </citation>
    <scope>NUCLEOTIDE SEQUENCE [LARGE SCALE GENOMIC DNA]</scope>
    <source>
        <strain evidence="4">ATCC 50177 / NandII</strain>
    </source>
</reference>
<dbReference type="Pfam" id="PF23106">
    <property type="entry name" value="EGF_Teneurin"/>
    <property type="match status" value="1"/>
</dbReference>
<sequence>MPSVLLSHLPNAQLKHPLCILLLVSIVTSLSISVTGSRAESTLIHLYIVPTDPCYLWCSPLPFGAPVPVTPLMKSMTQYQLQTGTNEVVLSNLVPDTDYTVYCYAETLGSPGVAMTTPVEETRIDISTTTQNEFHATITASFEGATTAYPVPLSIAFTQSVQQIAQSQLIVTNAVVSSFTQVSLTELTLAVTPQEPGEITLTLDTSVKSVSGRTLAAPPSFAFTYKGAVVSQSSVLAYDRYALLSVTASKPAHLYCLVFPKKLAVTPSVDAVMNSGVLMTAADAATSYTANITSLAPQTEYVVFVAGREPFGPRIATPVADTRTAFTTVRTGEKPSTGTQCPKGWAVKNNLLLFSQCSDHGVCVDGACVCSSAYTGPSCGAMQTLGVESANTTHHLVHTALTVSGALPASDEDQDTFLQTSLQLATAGVLQIDPARVQIRLWEYQTDSESESKQVLQLQEKRLRQRGILPFFPGRSLRDATRSLYIHMTMVAAKDASAQLLERVREALSSDTIRRVFQSMELEVEAVRLDRVFIQETAEPYTCYNNRLDGDETDVDCGGALCNSRCAASQICKANTDCESTASCFNGKCSGFNWTRVFYIACIAVGVIVVIVVVSVVVSVVKKKRTRVSPSPPIRQVRGTASYVKRHRNHLHH</sequence>
<name>A0A196S8C5_BLAHN</name>
<feature type="signal peptide" evidence="2">
    <location>
        <begin position="1"/>
        <end position="29"/>
    </location>
</feature>
<keyword evidence="2" id="KW-0732">Signal</keyword>
<keyword evidence="1" id="KW-0812">Transmembrane</keyword>
<dbReference type="AlphaFoldDB" id="A0A196S8C5"/>
<evidence type="ECO:0000256" key="2">
    <source>
        <dbReference type="SAM" id="SignalP"/>
    </source>
</evidence>
<dbReference type="Proteomes" id="UP000078348">
    <property type="component" value="Unassembled WGS sequence"/>
</dbReference>
<proteinExistence type="predicted"/>
<accession>A0A196S8C5</accession>
<dbReference type="EMBL" id="LXWW01000421">
    <property type="protein sequence ID" value="OAO13283.1"/>
    <property type="molecule type" value="Genomic_DNA"/>
</dbReference>
<keyword evidence="4" id="KW-1185">Reference proteome</keyword>
<keyword evidence="1" id="KW-0472">Membrane</keyword>
<dbReference type="OrthoDB" id="205771at2759"/>
<evidence type="ECO:0000313" key="4">
    <source>
        <dbReference type="Proteomes" id="UP000078348"/>
    </source>
</evidence>
<gene>
    <name evidence="3" type="ORF">AV274_4958</name>
</gene>
<comment type="caution">
    <text evidence="3">The sequence shown here is derived from an EMBL/GenBank/DDBJ whole genome shotgun (WGS) entry which is preliminary data.</text>
</comment>
<feature type="transmembrane region" description="Helical" evidence="1">
    <location>
        <begin position="597"/>
        <end position="621"/>
    </location>
</feature>
<evidence type="ECO:0000256" key="1">
    <source>
        <dbReference type="SAM" id="Phobius"/>
    </source>
</evidence>
<keyword evidence="1" id="KW-1133">Transmembrane helix</keyword>
<evidence type="ECO:0000313" key="3">
    <source>
        <dbReference type="EMBL" id="OAO13283.1"/>
    </source>
</evidence>